<feature type="region of interest" description="Disordered" evidence="1">
    <location>
        <begin position="1"/>
        <end position="107"/>
    </location>
</feature>
<dbReference type="Proteomes" id="UP001642484">
    <property type="component" value="Unassembled WGS sequence"/>
</dbReference>
<evidence type="ECO:0000256" key="1">
    <source>
        <dbReference type="SAM" id="MobiDB-lite"/>
    </source>
</evidence>
<feature type="compositionally biased region" description="Polar residues" evidence="1">
    <location>
        <begin position="58"/>
        <end position="69"/>
    </location>
</feature>
<feature type="compositionally biased region" description="Basic residues" evidence="1">
    <location>
        <begin position="91"/>
        <end position="101"/>
    </location>
</feature>
<sequence length="218" mass="22994">MPLKAINDSDLSDAECPALKGKPSATPKPKPEPKKLQLPMKAKSAAKPKAAPAALPSQQEPTAPEQTKVANVLKRPAAAKANPSTAEGPPHKKPAAAKATKKPPTGRAYKYCYHQKEMYGIKRDGSELCTVKLEPGLTMDEICDIAEAIREEAEKGAAKADLIQLAATMKQRKLEANAARTGNAPQSAGGLEDGDLGCDDDGEGAEEEEGEEDPVMES</sequence>
<feature type="region of interest" description="Disordered" evidence="1">
    <location>
        <begin position="173"/>
        <end position="218"/>
    </location>
</feature>
<organism evidence="2 3">
    <name type="scientific">Durusdinium trenchii</name>
    <dbReference type="NCBI Taxonomy" id="1381693"/>
    <lineage>
        <taxon>Eukaryota</taxon>
        <taxon>Sar</taxon>
        <taxon>Alveolata</taxon>
        <taxon>Dinophyceae</taxon>
        <taxon>Suessiales</taxon>
        <taxon>Symbiodiniaceae</taxon>
        <taxon>Durusdinium</taxon>
    </lineage>
</organism>
<feature type="compositionally biased region" description="Low complexity" evidence="1">
    <location>
        <begin position="36"/>
        <end position="57"/>
    </location>
</feature>
<name>A0ABP0K2R3_9DINO</name>
<feature type="compositionally biased region" description="Acidic residues" evidence="1">
    <location>
        <begin position="192"/>
        <end position="218"/>
    </location>
</feature>
<comment type="caution">
    <text evidence="2">The sequence shown here is derived from an EMBL/GenBank/DDBJ whole genome shotgun (WGS) entry which is preliminary data.</text>
</comment>
<protein>
    <submittedName>
        <fullName evidence="2">Uncharacterized protein</fullName>
    </submittedName>
</protein>
<evidence type="ECO:0000313" key="2">
    <source>
        <dbReference type="EMBL" id="CAK9021044.1"/>
    </source>
</evidence>
<accession>A0ABP0K2R3</accession>
<reference evidence="2 3" key="1">
    <citation type="submission" date="2024-02" db="EMBL/GenBank/DDBJ databases">
        <authorList>
            <person name="Chen Y."/>
            <person name="Shah S."/>
            <person name="Dougan E. K."/>
            <person name="Thang M."/>
            <person name="Chan C."/>
        </authorList>
    </citation>
    <scope>NUCLEOTIDE SEQUENCE [LARGE SCALE GENOMIC DNA]</scope>
</reference>
<evidence type="ECO:0000313" key="3">
    <source>
        <dbReference type="Proteomes" id="UP001642484"/>
    </source>
</evidence>
<keyword evidence="3" id="KW-1185">Reference proteome</keyword>
<dbReference type="EMBL" id="CAXAMN010007288">
    <property type="protein sequence ID" value="CAK9021044.1"/>
    <property type="molecule type" value="Genomic_DNA"/>
</dbReference>
<gene>
    <name evidence="2" type="ORF">CCMP2556_LOCUS14303</name>
</gene>
<proteinExistence type="predicted"/>